<dbReference type="EMBL" id="LDJG01000003">
    <property type="protein sequence ID" value="KRG60340.1"/>
    <property type="molecule type" value="Genomic_DNA"/>
</dbReference>
<comment type="caution">
    <text evidence="2">The sequence shown here is derived from an EMBL/GenBank/DDBJ whole genome shotgun (WGS) entry which is preliminary data.</text>
</comment>
<keyword evidence="3" id="KW-1185">Reference proteome</keyword>
<dbReference type="Gene3D" id="2.40.30.160">
    <property type="match status" value="1"/>
</dbReference>
<dbReference type="RefSeq" id="WP_055769401.1">
    <property type="nucleotide sequence ID" value="NZ_LDJG01000003.1"/>
</dbReference>
<protein>
    <submittedName>
        <fullName evidence="2">Aminomethyltransferase</fullName>
    </submittedName>
</protein>
<dbReference type="Gene3D" id="3.30.1360.120">
    <property type="entry name" value="Probable tRNA modification gtpase trme, domain 1"/>
    <property type="match status" value="1"/>
</dbReference>
<dbReference type="PIRSF" id="PIRSF006487">
    <property type="entry name" value="GcvT"/>
    <property type="match status" value="1"/>
</dbReference>
<organism evidence="2 3">
    <name type="scientific">Stenotrophomonas nitritireducens</name>
    <dbReference type="NCBI Taxonomy" id="83617"/>
    <lineage>
        <taxon>Bacteria</taxon>
        <taxon>Pseudomonadati</taxon>
        <taxon>Pseudomonadota</taxon>
        <taxon>Gammaproteobacteria</taxon>
        <taxon>Lysobacterales</taxon>
        <taxon>Lysobacteraceae</taxon>
        <taxon>Stenotrophomonas</taxon>
    </lineage>
</organism>
<accession>A0ABR5NP17</accession>
<proteinExistence type="predicted"/>
<evidence type="ECO:0000313" key="3">
    <source>
        <dbReference type="Proteomes" id="UP000050902"/>
    </source>
</evidence>
<evidence type="ECO:0000256" key="1">
    <source>
        <dbReference type="ARBA" id="ARBA00022946"/>
    </source>
</evidence>
<evidence type="ECO:0000313" key="2">
    <source>
        <dbReference type="EMBL" id="KRG60340.1"/>
    </source>
</evidence>
<dbReference type="PANTHER" id="PTHR22602">
    <property type="entry name" value="TRANSFERASE CAF17, MITOCHONDRIAL-RELATED"/>
    <property type="match status" value="1"/>
</dbReference>
<name>A0ABR5NP17_9GAMM</name>
<keyword evidence="1" id="KW-0809">Transit peptide</keyword>
<dbReference type="InterPro" id="IPR027266">
    <property type="entry name" value="TrmE/GcvT-like"/>
</dbReference>
<dbReference type="NCBIfam" id="TIGR03317">
    <property type="entry name" value="ygfZ_signature"/>
    <property type="match status" value="1"/>
</dbReference>
<dbReference type="PANTHER" id="PTHR22602:SF0">
    <property type="entry name" value="TRANSFERASE CAF17, MITOCHONDRIAL-RELATED"/>
    <property type="match status" value="1"/>
</dbReference>
<dbReference type="InterPro" id="IPR045179">
    <property type="entry name" value="YgfZ/GcvT"/>
</dbReference>
<sequence length="286" mass="30702">MSDNLAPLFSGLRTLRQPQVLGLSGPDAVAFAQAQFANDVASLADGHWQWNAWLTAKGRVLAVFQLLRMDPEHLLLVCHDGGAEAMTEQLRRFVFRRKLNLAPAGTLAVEAAFDTPALARGAALARLEDGAIELDVGSAARPRMLRLAEAGNARYEEMAELAWRQSDLRFGLPRLDDSQREQWTAQQLGLDRLSAYSVKKGCYPGQEIVARTHFLGKAKRSLVLLHTAIASTAGDAVTQAGTSVGTVASSAGRLALAVLPLELADGVLEIGSGEAQRLDLLDGLAR</sequence>
<dbReference type="InterPro" id="IPR017703">
    <property type="entry name" value="YgfZ/GCV_T_CS"/>
</dbReference>
<reference evidence="2 3" key="1">
    <citation type="submission" date="2015-05" db="EMBL/GenBank/DDBJ databases">
        <title>Genome sequencing and analysis of members of genus Stenotrophomonas.</title>
        <authorList>
            <person name="Patil P.P."/>
            <person name="Midha S."/>
            <person name="Patil P.B."/>
        </authorList>
    </citation>
    <scope>NUCLEOTIDE SEQUENCE [LARGE SCALE GENOMIC DNA]</scope>
    <source>
        <strain evidence="2 3">DSM 12575</strain>
    </source>
</reference>
<dbReference type="SUPFAM" id="SSF103025">
    <property type="entry name" value="Folate-binding domain"/>
    <property type="match status" value="1"/>
</dbReference>
<dbReference type="Proteomes" id="UP000050902">
    <property type="component" value="Unassembled WGS sequence"/>
</dbReference>
<gene>
    <name evidence="2" type="ORF">ABB22_03010</name>
</gene>